<protein>
    <recommendedName>
        <fullName evidence="5">Wadjet protein JetD C-terminal domain-containing protein</fullName>
    </recommendedName>
</protein>
<dbReference type="EMBL" id="JACJQB010000029">
    <property type="protein sequence ID" value="MBD2189108.1"/>
    <property type="molecule type" value="Genomic_DNA"/>
</dbReference>
<evidence type="ECO:0000259" key="1">
    <source>
        <dbReference type="Pfam" id="PF09983"/>
    </source>
</evidence>
<feature type="domain" description="Wadjet protein JetD C-terminal" evidence="1">
    <location>
        <begin position="207"/>
        <end position="377"/>
    </location>
</feature>
<accession>A0ABR7ZYN3</accession>
<dbReference type="Proteomes" id="UP000642094">
    <property type="component" value="Unassembled WGS sequence"/>
</dbReference>
<reference evidence="3 4" key="1">
    <citation type="journal article" date="2020" name="ISME J.">
        <title>Comparative genomics reveals insights into cyanobacterial evolution and habitat adaptation.</title>
        <authorList>
            <person name="Chen M.Y."/>
            <person name="Teng W.K."/>
            <person name="Zhao L."/>
            <person name="Hu C.X."/>
            <person name="Zhou Y.K."/>
            <person name="Han B.P."/>
            <person name="Song L.R."/>
            <person name="Shu W.S."/>
        </authorList>
    </citation>
    <scope>NUCLEOTIDE SEQUENCE [LARGE SCALE GENOMIC DNA]</scope>
    <source>
        <strain evidence="3 4">FACHB-723</strain>
    </source>
</reference>
<dbReference type="InterPro" id="IPR024534">
    <property type="entry name" value="JetD_C"/>
</dbReference>
<dbReference type="PIRSF" id="PIRSF028408">
    <property type="entry name" value="UCP028408"/>
    <property type="match status" value="1"/>
</dbReference>
<feature type="domain" description="DUF3322" evidence="2">
    <location>
        <begin position="4"/>
        <end position="181"/>
    </location>
</feature>
<comment type="caution">
    <text evidence="3">The sequence shown here is derived from an EMBL/GenBank/DDBJ whole genome shotgun (WGS) entry which is preliminary data.</text>
</comment>
<sequence>MINPTEIKDKAHKSYSSFLVSLVTGEKFFPIDFSVGKRPKDFLELRKSVNELIDKSKQSLRYGYTIELETTKTQQYGEQSLPKRVFVETEQDYLKLINKQKEVTKFKQDIALIRARVPELEQWLRRNPLKIVEHSDRWNELLKVCEYFQNNPKPNLYIRELPIQVHTKFIEQNKGITGNLLEAILPIDQLVSVENGNEHKFEKRFSLKYKEPQIRIRLLDPILKEKYKFPSSDISIPLSEFSQINLINHPCFITENSMNFLTLPYLKNSFAIWGGGYAVQNLKSVVWLSNCPIFYWGDLDDHGFRILSQLRSYFPQTISTMMDTKTFEAFQEFAVSILVTSLDNLPHLTPEEKATYNHLAMYQKRLEQERITQTYANQILENCLQHIAR</sequence>
<keyword evidence="4" id="KW-1185">Reference proteome</keyword>
<name>A0ABR7ZYN3_9CYAN</name>
<dbReference type="InterPro" id="IPR024537">
    <property type="entry name" value="DUF3322"/>
</dbReference>
<evidence type="ECO:0008006" key="5">
    <source>
        <dbReference type="Google" id="ProtNLM"/>
    </source>
</evidence>
<evidence type="ECO:0000259" key="2">
    <source>
        <dbReference type="Pfam" id="PF11795"/>
    </source>
</evidence>
<dbReference type="Pfam" id="PF09983">
    <property type="entry name" value="JetD_C"/>
    <property type="match status" value="1"/>
</dbReference>
<dbReference type="InterPro" id="IPR014544">
    <property type="entry name" value="UCP028408"/>
</dbReference>
<dbReference type="RefSeq" id="WP_190403944.1">
    <property type="nucleotide sequence ID" value="NZ_JACJQB010000029.1"/>
</dbReference>
<evidence type="ECO:0000313" key="4">
    <source>
        <dbReference type="Proteomes" id="UP000642094"/>
    </source>
</evidence>
<dbReference type="Pfam" id="PF11795">
    <property type="entry name" value="DUF3322"/>
    <property type="match status" value="1"/>
</dbReference>
<evidence type="ECO:0000313" key="3">
    <source>
        <dbReference type="EMBL" id="MBD2189108.1"/>
    </source>
</evidence>
<gene>
    <name evidence="3" type="ORF">H6F41_13265</name>
</gene>
<organism evidence="3 4">
    <name type="scientific">Pseudanabaena mucicola FACHB-723</name>
    <dbReference type="NCBI Taxonomy" id="2692860"/>
    <lineage>
        <taxon>Bacteria</taxon>
        <taxon>Bacillati</taxon>
        <taxon>Cyanobacteriota</taxon>
        <taxon>Cyanophyceae</taxon>
        <taxon>Pseudanabaenales</taxon>
        <taxon>Pseudanabaenaceae</taxon>
        <taxon>Pseudanabaena</taxon>
    </lineage>
</organism>
<proteinExistence type="predicted"/>